<reference evidence="1" key="1">
    <citation type="submission" date="2023-03" db="EMBL/GenBank/DDBJ databases">
        <title>Massive genome expansion in bonnet fungi (Mycena s.s.) driven by repeated elements and novel gene families across ecological guilds.</title>
        <authorList>
            <consortium name="Lawrence Berkeley National Laboratory"/>
            <person name="Harder C.B."/>
            <person name="Miyauchi S."/>
            <person name="Viragh M."/>
            <person name="Kuo A."/>
            <person name="Thoen E."/>
            <person name="Andreopoulos B."/>
            <person name="Lu D."/>
            <person name="Skrede I."/>
            <person name="Drula E."/>
            <person name="Henrissat B."/>
            <person name="Morin E."/>
            <person name="Kohler A."/>
            <person name="Barry K."/>
            <person name="LaButti K."/>
            <person name="Morin E."/>
            <person name="Salamov A."/>
            <person name="Lipzen A."/>
            <person name="Mereny Z."/>
            <person name="Hegedus B."/>
            <person name="Baldrian P."/>
            <person name="Stursova M."/>
            <person name="Weitz H."/>
            <person name="Taylor A."/>
            <person name="Grigoriev I.V."/>
            <person name="Nagy L.G."/>
            <person name="Martin F."/>
            <person name="Kauserud H."/>
        </authorList>
    </citation>
    <scope>NUCLEOTIDE SEQUENCE</scope>
    <source>
        <strain evidence="1">9284</strain>
    </source>
</reference>
<dbReference type="AlphaFoldDB" id="A0AAD7FV98"/>
<evidence type="ECO:0000313" key="2">
    <source>
        <dbReference type="Proteomes" id="UP001221142"/>
    </source>
</evidence>
<dbReference type="EMBL" id="JARKIF010000004">
    <property type="protein sequence ID" value="KAJ7641195.1"/>
    <property type="molecule type" value="Genomic_DNA"/>
</dbReference>
<evidence type="ECO:0008006" key="3">
    <source>
        <dbReference type="Google" id="ProtNLM"/>
    </source>
</evidence>
<sequence length="371" mass="42011">MSYPDSKAAREADRARVVAVDTEVSELQERIRVLRMEQESCQRRLEAYKYPVLTLPNEITSEIFIHFLPPYPTCPQLRGLRSPTSLTHICRKWRDIALGTPKLWRAFSTAYRADQPEHIQAVQTWLERSGSCPLSVKLVLGNAPHDEALTAILLHRERWQHMELNLAANEVALIKGPMPLLQSLSLGVGDFEYTQPATTVDDFPRLRAVTLDDACHGNWLPISQLTSLTFDDVEPDNYLPLLQDAVNLVRLHLIDCDTDVLPPQCSVKLDRLETLVVVSTFSWDSGASQIFETFILPALRTLHVSGTFLGEDPRSIAPLLTRSRCKLQEVLVARECKFSETAFRAAFPSIPNIIFDGEYSWSARRHLRNAL</sequence>
<protein>
    <recommendedName>
        <fullName evidence="3">F-box domain-containing protein</fullName>
    </recommendedName>
</protein>
<name>A0AAD7FV98_9AGAR</name>
<proteinExistence type="predicted"/>
<dbReference type="SUPFAM" id="SSF52047">
    <property type="entry name" value="RNI-like"/>
    <property type="match status" value="1"/>
</dbReference>
<comment type="caution">
    <text evidence="1">The sequence shown here is derived from an EMBL/GenBank/DDBJ whole genome shotgun (WGS) entry which is preliminary data.</text>
</comment>
<keyword evidence="2" id="KW-1185">Reference proteome</keyword>
<organism evidence="1 2">
    <name type="scientific">Roridomyces roridus</name>
    <dbReference type="NCBI Taxonomy" id="1738132"/>
    <lineage>
        <taxon>Eukaryota</taxon>
        <taxon>Fungi</taxon>
        <taxon>Dikarya</taxon>
        <taxon>Basidiomycota</taxon>
        <taxon>Agaricomycotina</taxon>
        <taxon>Agaricomycetes</taxon>
        <taxon>Agaricomycetidae</taxon>
        <taxon>Agaricales</taxon>
        <taxon>Marasmiineae</taxon>
        <taxon>Mycenaceae</taxon>
        <taxon>Roridomyces</taxon>
    </lineage>
</organism>
<dbReference type="InterPro" id="IPR032675">
    <property type="entry name" value="LRR_dom_sf"/>
</dbReference>
<gene>
    <name evidence="1" type="ORF">FB45DRAFT_1053764</name>
</gene>
<accession>A0AAD7FV98</accession>
<dbReference type="Gene3D" id="1.20.1280.50">
    <property type="match status" value="1"/>
</dbReference>
<evidence type="ECO:0000313" key="1">
    <source>
        <dbReference type="EMBL" id="KAJ7641195.1"/>
    </source>
</evidence>
<dbReference type="Proteomes" id="UP001221142">
    <property type="component" value="Unassembled WGS sequence"/>
</dbReference>
<dbReference type="Gene3D" id="3.80.10.10">
    <property type="entry name" value="Ribonuclease Inhibitor"/>
    <property type="match status" value="1"/>
</dbReference>